<dbReference type="EMBL" id="JRES01000809">
    <property type="protein sequence ID" value="KNC28227.1"/>
    <property type="molecule type" value="Genomic_DNA"/>
</dbReference>
<dbReference type="OrthoDB" id="5817428at2759"/>
<dbReference type="CDD" id="cd14808">
    <property type="entry name" value="RAP_D3"/>
    <property type="match status" value="1"/>
</dbReference>
<dbReference type="GO" id="GO:0005783">
    <property type="term" value="C:endoplasmic reticulum"/>
    <property type="evidence" value="ECO:0007669"/>
    <property type="project" value="InterPro"/>
</dbReference>
<dbReference type="InterPro" id="IPR038003">
    <property type="entry name" value="A2-macroglobuin_RAP"/>
</dbReference>
<gene>
    <name evidence="5" type="ORF">FF38_14117</name>
</gene>
<dbReference type="InterPro" id="IPR037999">
    <property type="entry name" value="RAP_D3"/>
</dbReference>
<keyword evidence="2" id="KW-0732">Signal</keyword>
<evidence type="ECO:0000313" key="6">
    <source>
        <dbReference type="Proteomes" id="UP000037069"/>
    </source>
</evidence>
<comment type="caution">
    <text evidence="5">The sequence shown here is derived from an EMBL/GenBank/DDBJ whole genome shotgun (WGS) entry which is preliminary data.</text>
</comment>
<dbReference type="PANTHER" id="PTHR16560:SF2">
    <property type="entry name" value="ALPHA-2-MACROGLOBULIN RECEPTOR-ASSOCIATED PROTEIN"/>
    <property type="match status" value="1"/>
</dbReference>
<dbReference type="Proteomes" id="UP000037069">
    <property type="component" value="Unassembled WGS sequence"/>
</dbReference>
<evidence type="ECO:0008006" key="7">
    <source>
        <dbReference type="Google" id="ProtNLM"/>
    </source>
</evidence>
<evidence type="ECO:0000313" key="5">
    <source>
        <dbReference type="EMBL" id="KNC28227.1"/>
    </source>
</evidence>
<evidence type="ECO:0000256" key="2">
    <source>
        <dbReference type="SAM" id="SignalP"/>
    </source>
</evidence>
<dbReference type="SUPFAM" id="SSF47045">
    <property type="entry name" value="RAP domain-like"/>
    <property type="match status" value="3"/>
</dbReference>
<dbReference type="InterPro" id="IPR010483">
    <property type="entry name" value="Alpha_2_MRAP_C"/>
</dbReference>
<reference evidence="5 6" key="1">
    <citation type="journal article" date="2015" name="Nat. Commun.">
        <title>Lucilia cuprina genome unlocks parasitic fly biology to underpin future interventions.</title>
        <authorList>
            <person name="Anstead C.A."/>
            <person name="Korhonen P.K."/>
            <person name="Young N.D."/>
            <person name="Hall R.S."/>
            <person name="Jex A.R."/>
            <person name="Murali S.C."/>
            <person name="Hughes D.S."/>
            <person name="Lee S.F."/>
            <person name="Perry T."/>
            <person name="Stroehlein A.J."/>
            <person name="Ansell B.R."/>
            <person name="Breugelmans B."/>
            <person name="Hofmann A."/>
            <person name="Qu J."/>
            <person name="Dugan S."/>
            <person name="Lee S.L."/>
            <person name="Chao H."/>
            <person name="Dinh H."/>
            <person name="Han Y."/>
            <person name="Doddapaneni H.V."/>
            <person name="Worley K.C."/>
            <person name="Muzny D.M."/>
            <person name="Ioannidis P."/>
            <person name="Waterhouse R.M."/>
            <person name="Zdobnov E.M."/>
            <person name="James P.J."/>
            <person name="Bagnall N.H."/>
            <person name="Kotze A.C."/>
            <person name="Gibbs R.A."/>
            <person name="Richards S."/>
            <person name="Batterham P."/>
            <person name="Gasser R.B."/>
        </authorList>
    </citation>
    <scope>NUCLEOTIDE SEQUENCE [LARGE SCALE GENOMIC DNA]</scope>
    <source>
        <strain evidence="5 6">LS</strain>
        <tissue evidence="5">Full body</tissue>
    </source>
</reference>
<dbReference type="PROSITE" id="PS51257">
    <property type="entry name" value="PROKAR_LIPOPROTEIN"/>
    <property type="match status" value="1"/>
</dbReference>
<keyword evidence="6" id="KW-1185">Reference proteome</keyword>
<evidence type="ECO:0000259" key="3">
    <source>
        <dbReference type="Pfam" id="PF06400"/>
    </source>
</evidence>
<dbReference type="Pfam" id="PF06401">
    <property type="entry name" value="Alpha-2-MRAP_C"/>
    <property type="match status" value="1"/>
</dbReference>
<name>A0A0L0C7J1_LUCCU</name>
<dbReference type="Pfam" id="PF06400">
    <property type="entry name" value="Alpha-2-MRAP_N"/>
    <property type="match status" value="1"/>
</dbReference>
<proteinExistence type="predicted"/>
<protein>
    <recommendedName>
        <fullName evidence="7">Alpha-2-macroglobulin receptor-associated protein</fullName>
    </recommendedName>
</protein>
<feature type="signal peptide" evidence="2">
    <location>
        <begin position="1"/>
        <end position="20"/>
    </location>
</feature>
<dbReference type="GO" id="GO:0048259">
    <property type="term" value="P:regulation of receptor-mediated endocytosis"/>
    <property type="evidence" value="ECO:0007669"/>
    <property type="project" value="TreeGrafter"/>
</dbReference>
<dbReference type="PANTHER" id="PTHR16560">
    <property type="entry name" value="ALPHA-2-MACROGLOBULIN RECEPTOR-ASSOCIATED PROTEIN"/>
    <property type="match status" value="1"/>
</dbReference>
<dbReference type="STRING" id="7375.A0A0L0C7J1"/>
<sequence>MFKVNLCIIAALLLCSCTLADKKAKKYSREANDPHFEQVKSETYDPDFRTLQRPFRMAKLNLVWAKAQNRLTEPKLKSLYMELKIQDKEEITWKQLNSQHKDKDGLKENELRRKLIGIMSSYDLLEHFEDTEDKDKVKPYKKFHDPEERHINKSLFKDKKLNKLWEKAEVSGFTAEELNSLKQEFEHHQDKVDVYYSLLENLGTQVDVNKHENAINEDELENFNMIPSDPNENEIDTPTTSAKKYENHINEVREHHRGLKDHYDRLERLVSAGPHSQDFIEPKVQGLWRVAQASNFTDNELSSIKSELHHFESRLLKLRHLHAEHALQKEKYKNEKHKDKSNRFEDMEDTIKKQSRKVEKIQENIEKTIFKHTEL</sequence>
<dbReference type="Gene3D" id="1.20.81.10">
    <property type="entry name" value="RAP domain"/>
    <property type="match status" value="3"/>
</dbReference>
<organism evidence="5 6">
    <name type="scientific">Lucilia cuprina</name>
    <name type="common">Green bottle fly</name>
    <name type="synonym">Australian sheep blowfly</name>
    <dbReference type="NCBI Taxonomy" id="7375"/>
    <lineage>
        <taxon>Eukaryota</taxon>
        <taxon>Metazoa</taxon>
        <taxon>Ecdysozoa</taxon>
        <taxon>Arthropoda</taxon>
        <taxon>Hexapoda</taxon>
        <taxon>Insecta</taxon>
        <taxon>Pterygota</taxon>
        <taxon>Neoptera</taxon>
        <taxon>Endopterygota</taxon>
        <taxon>Diptera</taxon>
        <taxon>Brachycera</taxon>
        <taxon>Muscomorpha</taxon>
        <taxon>Oestroidea</taxon>
        <taxon>Calliphoridae</taxon>
        <taxon>Luciliinae</taxon>
        <taxon>Lucilia</taxon>
    </lineage>
</organism>
<dbReference type="AlphaFoldDB" id="A0A0L0C7J1"/>
<dbReference type="GO" id="GO:0050750">
    <property type="term" value="F:low-density lipoprotein particle receptor binding"/>
    <property type="evidence" value="ECO:0007669"/>
    <property type="project" value="InterPro"/>
</dbReference>
<feature type="domain" description="Alpha-2-macroglobulin RAP C-terminal" evidence="4">
    <location>
        <begin position="155"/>
        <end position="375"/>
    </location>
</feature>
<feature type="domain" description="Alpha-2-macroglobulin receptor-associated protein" evidence="3">
    <location>
        <begin position="12"/>
        <end position="134"/>
    </location>
</feature>
<feature type="region of interest" description="Disordered" evidence="1">
    <location>
        <begin position="332"/>
        <end position="357"/>
    </location>
</feature>
<accession>A0A0L0C7J1</accession>
<evidence type="ECO:0000259" key="4">
    <source>
        <dbReference type="Pfam" id="PF06401"/>
    </source>
</evidence>
<dbReference type="GO" id="GO:0048019">
    <property type="term" value="F:receptor antagonist activity"/>
    <property type="evidence" value="ECO:0007669"/>
    <property type="project" value="InterPro"/>
</dbReference>
<dbReference type="OMA" id="QEFEHHQ"/>
<dbReference type="GO" id="GO:0008201">
    <property type="term" value="F:heparin binding"/>
    <property type="evidence" value="ECO:0007669"/>
    <property type="project" value="InterPro"/>
</dbReference>
<dbReference type="InterPro" id="IPR009066">
    <property type="entry name" value="MG_RAP_rcpt_1"/>
</dbReference>
<evidence type="ECO:0000256" key="1">
    <source>
        <dbReference type="SAM" id="MobiDB-lite"/>
    </source>
</evidence>
<feature type="chain" id="PRO_5005535906" description="Alpha-2-macroglobulin receptor-associated protein" evidence="2">
    <location>
        <begin position="21"/>
        <end position="375"/>
    </location>
</feature>
<dbReference type="InterPro" id="IPR036744">
    <property type="entry name" value="RAP_sf"/>
</dbReference>